<name>Q9X6Z9_BACTU</name>
<reference evidence="2" key="1">
    <citation type="journal article" date="1999" name="J. Bacteriol.">
        <title>Replication mechanism and sequence analysis of the replicon of pAW63, a conjugative plasmid from Bacillus thuringiensis.</title>
        <authorList>
            <person name="Wilcks A."/>
            <person name="Smidt L."/>
            <person name="Okstad O.A."/>
            <person name="Kolsto A.B."/>
            <person name="Mahillon J."/>
            <person name="Andrup L."/>
        </authorList>
    </citation>
    <scope>NUCLEOTIDE SEQUENCE</scope>
    <source>
        <plasmid evidence="2">pAW63</plasmid>
    </source>
</reference>
<geneLocation type="plasmid" evidence="2">
    <name>pAW63</name>
</geneLocation>
<keyword evidence="1" id="KW-0472">Membrane</keyword>
<proteinExistence type="predicted"/>
<feature type="transmembrane region" description="Helical" evidence="1">
    <location>
        <begin position="35"/>
        <end position="59"/>
    </location>
</feature>
<protein>
    <recommendedName>
        <fullName evidence="3">Transmembrane protein</fullName>
    </recommendedName>
</protein>
<feature type="transmembrane region" description="Helical" evidence="1">
    <location>
        <begin position="65"/>
        <end position="83"/>
    </location>
</feature>
<keyword evidence="1" id="KW-0812">Transmembrane</keyword>
<keyword evidence="2" id="KW-0614">Plasmid</keyword>
<feature type="transmembrane region" description="Helical" evidence="1">
    <location>
        <begin position="99"/>
        <end position="123"/>
    </location>
</feature>
<dbReference type="AlphaFoldDB" id="Q9X6Z9"/>
<sequence length="124" mass="14824">MSSNLYSPRSRDVSKQLHFLCLVETSKSQLSSRSFFICFLCFMCLIYSTNSYEFFMYIIKLNRIVLRNLLSITLQQVFLFVNIKKRYILNINLKKIQRYMYLCIFVSLYLCILVSLYPCIFVSL</sequence>
<evidence type="ECO:0000256" key="1">
    <source>
        <dbReference type="SAM" id="Phobius"/>
    </source>
</evidence>
<organism evidence="2">
    <name type="scientific">Bacillus thuringiensis</name>
    <dbReference type="NCBI Taxonomy" id="1428"/>
    <lineage>
        <taxon>Bacteria</taxon>
        <taxon>Bacillati</taxon>
        <taxon>Bacillota</taxon>
        <taxon>Bacilli</taxon>
        <taxon>Bacillales</taxon>
        <taxon>Bacillaceae</taxon>
        <taxon>Bacillus</taxon>
        <taxon>Bacillus cereus group</taxon>
    </lineage>
</organism>
<evidence type="ECO:0000313" key="2">
    <source>
        <dbReference type="EMBL" id="CAB43192.1"/>
    </source>
</evidence>
<accession>Q9X6Z9</accession>
<keyword evidence="1" id="KW-1133">Transmembrane helix</keyword>
<evidence type="ECO:0008006" key="3">
    <source>
        <dbReference type="Google" id="ProtNLM"/>
    </source>
</evidence>
<dbReference type="EMBL" id="AJ011655">
    <property type="protein sequence ID" value="CAB43192.1"/>
    <property type="molecule type" value="Genomic_DNA"/>
</dbReference>